<feature type="transmembrane region" description="Helical" evidence="6">
    <location>
        <begin position="238"/>
        <end position="258"/>
    </location>
</feature>
<feature type="transmembrane region" description="Helical" evidence="6">
    <location>
        <begin position="316"/>
        <end position="334"/>
    </location>
</feature>
<organism evidence="8 9">
    <name type="scientific">Micromonospora echinospora</name>
    <name type="common">Micromonospora purpurea</name>
    <dbReference type="NCBI Taxonomy" id="1877"/>
    <lineage>
        <taxon>Bacteria</taxon>
        <taxon>Bacillati</taxon>
        <taxon>Actinomycetota</taxon>
        <taxon>Actinomycetes</taxon>
        <taxon>Micromonosporales</taxon>
        <taxon>Micromonosporaceae</taxon>
        <taxon>Micromonospora</taxon>
    </lineage>
</organism>
<feature type="transmembrane region" description="Helical" evidence="6">
    <location>
        <begin position="58"/>
        <end position="76"/>
    </location>
</feature>
<dbReference type="GeneID" id="300292532"/>
<dbReference type="InterPro" id="IPR011701">
    <property type="entry name" value="MFS"/>
</dbReference>
<dbReference type="PANTHER" id="PTHR23501">
    <property type="entry name" value="MAJOR FACILITATOR SUPERFAMILY"/>
    <property type="match status" value="1"/>
</dbReference>
<evidence type="ECO:0000256" key="1">
    <source>
        <dbReference type="ARBA" id="ARBA00004651"/>
    </source>
</evidence>
<feature type="transmembrane region" description="Helical" evidence="6">
    <location>
        <begin position="119"/>
        <end position="140"/>
    </location>
</feature>
<feature type="transmembrane region" description="Helical" evidence="6">
    <location>
        <begin position="482"/>
        <end position="500"/>
    </location>
</feature>
<feature type="transmembrane region" description="Helical" evidence="6">
    <location>
        <begin position="20"/>
        <end position="38"/>
    </location>
</feature>
<evidence type="ECO:0000256" key="4">
    <source>
        <dbReference type="ARBA" id="ARBA00023136"/>
    </source>
</evidence>
<evidence type="ECO:0000256" key="6">
    <source>
        <dbReference type="SAM" id="Phobius"/>
    </source>
</evidence>
<dbReference type="InterPro" id="IPR020846">
    <property type="entry name" value="MFS_dom"/>
</dbReference>
<dbReference type="Proteomes" id="UP000618986">
    <property type="component" value="Unassembled WGS sequence"/>
</dbReference>
<feature type="transmembrane region" description="Helical" evidence="6">
    <location>
        <begin position="404"/>
        <end position="430"/>
    </location>
</feature>
<comment type="caution">
    <text evidence="8">The sequence shown here is derived from an EMBL/GenBank/DDBJ whole genome shotgun (WGS) entry which is preliminary data.</text>
</comment>
<keyword evidence="9" id="KW-1185">Reference proteome</keyword>
<feature type="transmembrane region" description="Helical" evidence="6">
    <location>
        <begin position="88"/>
        <end position="107"/>
    </location>
</feature>
<comment type="subcellular location">
    <subcellularLocation>
        <location evidence="1">Cell membrane</location>
        <topology evidence="1">Multi-pass membrane protein</topology>
    </subcellularLocation>
</comment>
<evidence type="ECO:0000256" key="2">
    <source>
        <dbReference type="ARBA" id="ARBA00022692"/>
    </source>
</evidence>
<feature type="transmembrane region" description="Helical" evidence="6">
    <location>
        <begin position="147"/>
        <end position="170"/>
    </location>
</feature>
<keyword evidence="3 6" id="KW-1133">Transmembrane helix</keyword>
<feature type="region of interest" description="Disordered" evidence="5">
    <location>
        <begin position="508"/>
        <end position="531"/>
    </location>
</feature>
<evidence type="ECO:0000256" key="5">
    <source>
        <dbReference type="SAM" id="MobiDB-lite"/>
    </source>
</evidence>
<feature type="transmembrane region" description="Helical" evidence="6">
    <location>
        <begin position="176"/>
        <end position="198"/>
    </location>
</feature>
<proteinExistence type="predicted"/>
<evidence type="ECO:0000259" key="7">
    <source>
        <dbReference type="PROSITE" id="PS50850"/>
    </source>
</evidence>
<dbReference type="Gene3D" id="1.20.1250.20">
    <property type="entry name" value="MFS general substrate transporter like domains"/>
    <property type="match status" value="1"/>
</dbReference>
<dbReference type="EMBL" id="JACHJC010000001">
    <property type="protein sequence ID" value="MBB5112104.1"/>
    <property type="molecule type" value="Genomic_DNA"/>
</dbReference>
<protein>
    <submittedName>
        <fullName evidence="8">EmrB/QacA subfamily drug resistance transporter</fullName>
    </submittedName>
</protein>
<reference evidence="8 9" key="1">
    <citation type="submission" date="2020-08" db="EMBL/GenBank/DDBJ databases">
        <title>Sequencing the genomes of 1000 actinobacteria strains.</title>
        <authorList>
            <person name="Klenk H.-P."/>
        </authorList>
    </citation>
    <scope>NUCLEOTIDE SEQUENCE [LARGE SCALE GENOMIC DNA]</scope>
    <source>
        <strain evidence="8 9">DSM 43036</strain>
    </source>
</reference>
<evidence type="ECO:0000313" key="9">
    <source>
        <dbReference type="Proteomes" id="UP000618986"/>
    </source>
</evidence>
<feature type="transmembrane region" description="Helical" evidence="6">
    <location>
        <begin position="279"/>
        <end position="304"/>
    </location>
</feature>
<feature type="transmembrane region" description="Helical" evidence="6">
    <location>
        <begin position="210"/>
        <end position="232"/>
    </location>
</feature>
<feature type="transmembrane region" description="Helical" evidence="6">
    <location>
        <begin position="346"/>
        <end position="364"/>
    </location>
</feature>
<feature type="transmembrane region" description="Helical" evidence="6">
    <location>
        <begin position="370"/>
        <end position="392"/>
    </location>
</feature>
<name>A0ABR6M9R1_MICEC</name>
<accession>A0ABR6M9R1</accession>
<dbReference type="PRINTS" id="PR01036">
    <property type="entry name" value="TCRTETB"/>
</dbReference>
<dbReference type="InterPro" id="IPR036259">
    <property type="entry name" value="MFS_trans_sf"/>
</dbReference>
<gene>
    <name evidence="8" type="ORF">FHU28_001943</name>
</gene>
<dbReference type="PANTHER" id="PTHR23501:SF197">
    <property type="entry name" value="COMD"/>
    <property type="match status" value="1"/>
</dbReference>
<dbReference type="Gene3D" id="1.20.1720.10">
    <property type="entry name" value="Multidrug resistance protein D"/>
    <property type="match status" value="1"/>
</dbReference>
<feature type="domain" description="Major facilitator superfamily (MFS) profile" evidence="7">
    <location>
        <begin position="23"/>
        <end position="505"/>
    </location>
</feature>
<dbReference type="Pfam" id="PF07690">
    <property type="entry name" value="MFS_1"/>
    <property type="match status" value="1"/>
</dbReference>
<evidence type="ECO:0000313" key="8">
    <source>
        <dbReference type="EMBL" id="MBB5112104.1"/>
    </source>
</evidence>
<dbReference type="PROSITE" id="PS50850">
    <property type="entry name" value="MFS"/>
    <property type="match status" value="1"/>
</dbReference>
<keyword evidence="2 6" id="KW-0812">Transmembrane</keyword>
<dbReference type="CDD" id="cd17502">
    <property type="entry name" value="MFS_Azr1_MDR_like"/>
    <property type="match status" value="1"/>
</dbReference>
<dbReference type="SUPFAM" id="SSF103473">
    <property type="entry name" value="MFS general substrate transporter"/>
    <property type="match status" value="1"/>
</dbReference>
<dbReference type="RefSeq" id="WP_184683007.1">
    <property type="nucleotide sequence ID" value="NZ_JACHJC010000001.1"/>
</dbReference>
<keyword evidence="4 6" id="KW-0472">Membrane</keyword>
<evidence type="ECO:0000256" key="3">
    <source>
        <dbReference type="ARBA" id="ARBA00022989"/>
    </source>
</evidence>
<sequence>MTQATAPARATAVDMSHRQILEALSGLLLGMFVAILSSTVVSNALPRIITDLRGGQSAYTWVVTSTLLATTATTPIWGKLSDLFSKKLLVQISLVVFVLGSVLAGQAQTTSELIACRVVQGVGAGGLTALAQVIMATMIAPRERGRYSGYLGAVMAVGTIGGPLIGGVIVDTSWLGWRWCFYVGVPFAVLALIVLQRTLRLPVVKRDVKIDWWGATLITAAVSLLLVWITLAGDKYDWISWTSGAMVTGAALLGALAVRVEKRAADPMIPPHLFRNRTITLAVIASIAVGVGMFGASVFLGQYFQISRGASPTMSGLMTLPMIGGLLVSSTVVGRIITATGRWKSWLVIGSVLLTAGFALMGTMRADTPYWHLAVFMALIGLGVGMSMQNLVLAVQNTVRPDELGAASSVVSFFRSLGGAIGVSALGAVLGHRVTGYMADGLSRLGIPATGSGGGGLPDVHTLPGPIRTVVESAYGHAAGDIFLAAAPFGLLALVAVVLIREVPLRRSNAEPVPDPTGPETTAVVHTAGRG</sequence>